<evidence type="ECO:0000313" key="1">
    <source>
        <dbReference type="EMBL" id="TFD25866.1"/>
    </source>
</evidence>
<dbReference type="EMBL" id="SOGT01000011">
    <property type="protein sequence ID" value="TFD25866.1"/>
    <property type="molecule type" value="Genomic_DNA"/>
</dbReference>
<dbReference type="OrthoDB" id="9934512at2"/>
<sequence length="76" mass="8408">MDIINLEGLGEDPETIRKNRRVTSIAKTYTEKVVKEREQIEQALKAGLTLSAHTLMSAGYADTAKAAFAELNQKDN</sequence>
<comment type="caution">
    <text evidence="1">The sequence shown here is derived from an EMBL/GenBank/DDBJ whole genome shotgun (WGS) entry which is preliminary data.</text>
</comment>
<gene>
    <name evidence="1" type="ORF">E3T27_08660</name>
</gene>
<reference evidence="1 2" key="1">
    <citation type="submission" date="2019-03" db="EMBL/GenBank/DDBJ databases">
        <title>Genomics of glacier-inhabiting Cryobacterium strains.</title>
        <authorList>
            <person name="Liu Q."/>
            <person name="Xin Y.-H."/>
        </authorList>
    </citation>
    <scope>NUCLEOTIDE SEQUENCE [LARGE SCALE GENOMIC DNA]</scope>
    <source>
        <strain evidence="1 2">TMT1-1</strain>
    </source>
</reference>
<dbReference type="RefSeq" id="WP_134572266.1">
    <property type="nucleotide sequence ID" value="NZ_SOGT01000011.1"/>
</dbReference>
<proteinExistence type="predicted"/>
<dbReference type="Proteomes" id="UP000298424">
    <property type="component" value="Unassembled WGS sequence"/>
</dbReference>
<accession>A0A4R8ZEG3</accession>
<evidence type="ECO:0000313" key="2">
    <source>
        <dbReference type="Proteomes" id="UP000298424"/>
    </source>
</evidence>
<organism evidence="1 2">
    <name type="scientific">Cryobacterium lyxosi</name>
    <dbReference type="NCBI Taxonomy" id="1259228"/>
    <lineage>
        <taxon>Bacteria</taxon>
        <taxon>Bacillati</taxon>
        <taxon>Actinomycetota</taxon>
        <taxon>Actinomycetes</taxon>
        <taxon>Micrococcales</taxon>
        <taxon>Microbacteriaceae</taxon>
        <taxon>Cryobacterium</taxon>
    </lineage>
</organism>
<name>A0A4R8ZEG3_9MICO</name>
<dbReference type="AlphaFoldDB" id="A0A4R8ZEG3"/>
<protein>
    <submittedName>
        <fullName evidence="1">Uncharacterized protein</fullName>
    </submittedName>
</protein>
<keyword evidence="2" id="KW-1185">Reference proteome</keyword>